<feature type="compositionally biased region" description="Basic and acidic residues" evidence="3">
    <location>
        <begin position="1"/>
        <end position="17"/>
    </location>
</feature>
<gene>
    <name evidence="5" type="ORF">BGZ65_011193</name>
</gene>
<dbReference type="InterPro" id="IPR035979">
    <property type="entry name" value="RBD_domain_sf"/>
</dbReference>
<feature type="region of interest" description="Disordered" evidence="3">
    <location>
        <begin position="1"/>
        <end position="96"/>
    </location>
</feature>
<sequence>MGEAKAAGKNEKAKSSSDSDSNSDSDSDDEEEKKEEKTKAEEKSDPSSASDSSSDSDKSSSDSDSDDEKEDSGNKNKRKNDAESTPVTKKTKAENGSAAAAVVAAAAAITSGASTTVFVGGLSWNVDNDWLRSEFTECGEIADVRVITDRDSQRSKGFAYVEFATAEGANAALALAGKEIDGRAIRVDLSETRSKKEGGGKSFDKPAQAQNEATDTLFVGNLSFHASEDDIRGAFAECGEIISIRLPTDRETGKPKGFGYVQFSSIDEAKAAIAWNGSELAGRPCRLDYAGKKPERSEGGGGGGGARGGARGGRGGGRGGARGGGGRGGPRGGRGGGSTNRGGFGAFQGTKVTF</sequence>
<feature type="compositionally biased region" description="Basic and acidic residues" evidence="3">
    <location>
        <begin position="34"/>
        <end position="45"/>
    </location>
</feature>
<dbReference type="InterPro" id="IPR012677">
    <property type="entry name" value="Nucleotide-bd_a/b_plait_sf"/>
</dbReference>
<dbReference type="Gene3D" id="3.30.70.330">
    <property type="match status" value="2"/>
</dbReference>
<dbReference type="PROSITE" id="PS50102">
    <property type="entry name" value="RRM"/>
    <property type="match status" value="2"/>
</dbReference>
<dbReference type="SMART" id="SM00360">
    <property type="entry name" value="RRM"/>
    <property type="match status" value="2"/>
</dbReference>
<dbReference type="AlphaFoldDB" id="A0A9P6LVF9"/>
<comment type="caution">
    <text evidence="5">The sequence shown here is derived from an EMBL/GenBank/DDBJ whole genome shotgun (WGS) entry which is preliminary data.</text>
</comment>
<feature type="domain" description="RRM" evidence="4">
    <location>
        <begin position="215"/>
        <end position="292"/>
    </location>
</feature>
<feature type="compositionally biased region" description="Acidic residues" evidence="3">
    <location>
        <begin position="21"/>
        <end position="33"/>
    </location>
</feature>
<feature type="compositionally biased region" description="Basic and acidic residues" evidence="3">
    <location>
        <begin position="191"/>
        <end position="204"/>
    </location>
</feature>
<dbReference type="SUPFAM" id="SSF54928">
    <property type="entry name" value="RNA-binding domain, RBD"/>
    <property type="match status" value="2"/>
</dbReference>
<keyword evidence="1 2" id="KW-0694">RNA-binding</keyword>
<proteinExistence type="predicted"/>
<evidence type="ECO:0000256" key="3">
    <source>
        <dbReference type="SAM" id="MobiDB-lite"/>
    </source>
</evidence>
<keyword evidence="6" id="KW-1185">Reference proteome</keyword>
<feature type="region of interest" description="Disordered" evidence="3">
    <location>
        <begin position="191"/>
        <end position="210"/>
    </location>
</feature>
<feature type="compositionally biased region" description="Basic and acidic residues" evidence="3">
    <location>
        <begin position="71"/>
        <end position="82"/>
    </location>
</feature>
<dbReference type="InterPro" id="IPR000504">
    <property type="entry name" value="RRM_dom"/>
</dbReference>
<dbReference type="PANTHER" id="PTHR48025">
    <property type="entry name" value="OS02G0815200 PROTEIN"/>
    <property type="match status" value="1"/>
</dbReference>
<feature type="region of interest" description="Disordered" evidence="3">
    <location>
        <begin position="291"/>
        <end position="354"/>
    </location>
</feature>
<dbReference type="Pfam" id="PF00076">
    <property type="entry name" value="RRM_1"/>
    <property type="match status" value="2"/>
</dbReference>
<feature type="domain" description="RRM" evidence="4">
    <location>
        <begin position="115"/>
        <end position="192"/>
    </location>
</feature>
<reference evidence="5" key="1">
    <citation type="journal article" date="2020" name="Fungal Divers.">
        <title>Resolving the Mortierellaceae phylogeny through synthesis of multi-gene phylogenetics and phylogenomics.</title>
        <authorList>
            <person name="Vandepol N."/>
            <person name="Liber J."/>
            <person name="Desiro A."/>
            <person name="Na H."/>
            <person name="Kennedy M."/>
            <person name="Barry K."/>
            <person name="Grigoriev I.V."/>
            <person name="Miller A.N."/>
            <person name="O'Donnell K."/>
            <person name="Stajich J.E."/>
            <person name="Bonito G."/>
        </authorList>
    </citation>
    <scope>NUCLEOTIDE SEQUENCE</scope>
    <source>
        <strain evidence="5">MES-2147</strain>
    </source>
</reference>
<dbReference type="GO" id="GO:0003729">
    <property type="term" value="F:mRNA binding"/>
    <property type="evidence" value="ECO:0007669"/>
    <property type="project" value="TreeGrafter"/>
</dbReference>
<feature type="compositionally biased region" description="Gly residues" evidence="3">
    <location>
        <begin position="299"/>
        <end position="346"/>
    </location>
</feature>
<evidence type="ECO:0000313" key="6">
    <source>
        <dbReference type="Proteomes" id="UP000749646"/>
    </source>
</evidence>
<evidence type="ECO:0000313" key="5">
    <source>
        <dbReference type="EMBL" id="KAF9945088.1"/>
    </source>
</evidence>
<evidence type="ECO:0000256" key="1">
    <source>
        <dbReference type="ARBA" id="ARBA00022884"/>
    </source>
</evidence>
<evidence type="ECO:0000256" key="2">
    <source>
        <dbReference type="PROSITE-ProRule" id="PRU00176"/>
    </source>
</evidence>
<dbReference type="EMBL" id="JAAAHW010008118">
    <property type="protein sequence ID" value="KAF9945088.1"/>
    <property type="molecule type" value="Genomic_DNA"/>
</dbReference>
<dbReference type="Proteomes" id="UP000749646">
    <property type="component" value="Unassembled WGS sequence"/>
</dbReference>
<accession>A0A9P6LVF9</accession>
<organism evidence="5 6">
    <name type="scientific">Modicella reniformis</name>
    <dbReference type="NCBI Taxonomy" id="1440133"/>
    <lineage>
        <taxon>Eukaryota</taxon>
        <taxon>Fungi</taxon>
        <taxon>Fungi incertae sedis</taxon>
        <taxon>Mucoromycota</taxon>
        <taxon>Mortierellomycotina</taxon>
        <taxon>Mortierellomycetes</taxon>
        <taxon>Mortierellales</taxon>
        <taxon>Mortierellaceae</taxon>
        <taxon>Modicella</taxon>
    </lineage>
</organism>
<evidence type="ECO:0000259" key="4">
    <source>
        <dbReference type="PROSITE" id="PS50102"/>
    </source>
</evidence>
<dbReference type="InterPro" id="IPR050502">
    <property type="entry name" value="Euk_RNA-bind_prot"/>
</dbReference>
<protein>
    <recommendedName>
        <fullName evidence="4">RRM domain-containing protein</fullName>
    </recommendedName>
</protein>
<name>A0A9P6LVF9_9FUNG</name>
<dbReference type="OrthoDB" id="439808at2759"/>
<dbReference type="PANTHER" id="PTHR48025:SF1">
    <property type="entry name" value="RRM DOMAIN-CONTAINING PROTEIN"/>
    <property type="match status" value="1"/>
</dbReference>